<dbReference type="CDD" id="cd01852">
    <property type="entry name" value="AIG1"/>
    <property type="match status" value="1"/>
</dbReference>
<dbReference type="Pfam" id="PF04548">
    <property type="entry name" value="AIG1"/>
    <property type="match status" value="1"/>
</dbReference>
<gene>
    <name evidence="6" type="ORF">M6B38_177990</name>
</gene>
<dbReference type="EMBL" id="JANAVB010035219">
    <property type="protein sequence ID" value="KAJ6805812.1"/>
    <property type="molecule type" value="Genomic_DNA"/>
</dbReference>
<name>A0AAX6ENR0_IRIPA</name>
<dbReference type="Gene3D" id="3.40.50.300">
    <property type="entry name" value="P-loop containing nucleotide triphosphate hydrolases"/>
    <property type="match status" value="1"/>
</dbReference>
<keyword evidence="4" id="KW-0175">Coiled coil</keyword>
<dbReference type="InterPro" id="IPR027417">
    <property type="entry name" value="P-loop_NTPase"/>
</dbReference>
<dbReference type="InterPro" id="IPR045058">
    <property type="entry name" value="GIMA/IAN/Toc"/>
</dbReference>
<comment type="similarity">
    <text evidence="1">Belongs to the TRAFAC class TrmE-Era-EngA-EngB-Septin-like GTPase superfamily. AIG1/Toc34/Toc159-like paraseptin GTPase family. IAN subfamily.</text>
</comment>
<comment type="caution">
    <text evidence="6">The sequence shown here is derived from an EMBL/GenBank/DDBJ whole genome shotgun (WGS) entry which is preliminary data.</text>
</comment>
<dbReference type="Proteomes" id="UP001140949">
    <property type="component" value="Unassembled WGS sequence"/>
</dbReference>
<evidence type="ECO:0000256" key="1">
    <source>
        <dbReference type="ARBA" id="ARBA00008535"/>
    </source>
</evidence>
<dbReference type="FunFam" id="3.40.50.300:FF:000840">
    <property type="entry name" value="Immune-associated nucleotide-binding protein 9"/>
    <property type="match status" value="1"/>
</dbReference>
<feature type="coiled-coil region" evidence="4">
    <location>
        <begin position="233"/>
        <end position="332"/>
    </location>
</feature>
<dbReference type="PROSITE" id="PS51720">
    <property type="entry name" value="G_AIG1"/>
    <property type="match status" value="1"/>
</dbReference>
<evidence type="ECO:0000313" key="6">
    <source>
        <dbReference type="EMBL" id="KAJ6805812.1"/>
    </source>
</evidence>
<dbReference type="AlphaFoldDB" id="A0AAX6ENR0"/>
<protein>
    <submittedName>
        <fullName evidence="6">Immune-associated nucleotide-binding protein 9-like</fullName>
    </submittedName>
</protein>
<dbReference type="InterPro" id="IPR006703">
    <property type="entry name" value="G_AIG1"/>
</dbReference>
<evidence type="ECO:0000313" key="7">
    <source>
        <dbReference type="Proteomes" id="UP001140949"/>
    </source>
</evidence>
<keyword evidence="2" id="KW-0547">Nucleotide-binding</keyword>
<evidence type="ECO:0000256" key="3">
    <source>
        <dbReference type="ARBA" id="ARBA00023134"/>
    </source>
</evidence>
<proteinExistence type="inferred from homology"/>
<evidence type="ECO:0000256" key="4">
    <source>
        <dbReference type="SAM" id="Coils"/>
    </source>
</evidence>
<evidence type="ECO:0000256" key="2">
    <source>
        <dbReference type="ARBA" id="ARBA00022741"/>
    </source>
</evidence>
<reference evidence="6" key="1">
    <citation type="journal article" date="2023" name="GigaByte">
        <title>Genome assembly of the bearded iris, Iris pallida Lam.</title>
        <authorList>
            <person name="Bruccoleri R.E."/>
            <person name="Oakeley E.J."/>
            <person name="Faust A.M.E."/>
            <person name="Altorfer M."/>
            <person name="Dessus-Babus S."/>
            <person name="Burckhardt D."/>
            <person name="Oertli M."/>
            <person name="Naumann U."/>
            <person name="Petersen F."/>
            <person name="Wong J."/>
        </authorList>
    </citation>
    <scope>NUCLEOTIDE SEQUENCE</scope>
    <source>
        <strain evidence="6">GSM-AAB239-AS_SAM_17_03QT</strain>
    </source>
</reference>
<dbReference type="SUPFAM" id="SSF52540">
    <property type="entry name" value="P-loop containing nucleoside triphosphate hydrolases"/>
    <property type="match status" value="1"/>
</dbReference>
<keyword evidence="7" id="KW-1185">Reference proteome</keyword>
<feature type="domain" description="AIG1-type G" evidence="5">
    <location>
        <begin position="16"/>
        <end position="223"/>
    </location>
</feature>
<reference evidence="6" key="2">
    <citation type="submission" date="2023-04" db="EMBL/GenBank/DDBJ databases">
        <authorList>
            <person name="Bruccoleri R.E."/>
            <person name="Oakeley E.J."/>
            <person name="Faust A.-M."/>
            <person name="Dessus-Babus S."/>
            <person name="Altorfer M."/>
            <person name="Burckhardt D."/>
            <person name="Oertli M."/>
            <person name="Naumann U."/>
            <person name="Petersen F."/>
            <person name="Wong J."/>
        </authorList>
    </citation>
    <scope>NUCLEOTIDE SEQUENCE</scope>
    <source>
        <strain evidence="6">GSM-AAB239-AS_SAM_17_03QT</strain>
        <tissue evidence="6">Leaf</tissue>
    </source>
</reference>
<evidence type="ECO:0000259" key="5">
    <source>
        <dbReference type="PROSITE" id="PS51720"/>
    </source>
</evidence>
<dbReference type="PANTHER" id="PTHR10903:SF184">
    <property type="entry name" value="GTP-BINDING PROTEIN A"/>
    <property type="match status" value="1"/>
</dbReference>
<keyword evidence="3" id="KW-0342">GTP-binding</keyword>
<dbReference type="PANTHER" id="PTHR10903">
    <property type="entry name" value="GTPASE, IMAP FAMILY MEMBER-RELATED"/>
    <property type="match status" value="1"/>
</dbReference>
<accession>A0AAX6ENR0</accession>
<sequence>MGGGLLDDWELTPSGKGVSTIVVLGKSGNGKSATGNSILGREAFVSDFDPCGVTSTCEMQSRTLKDGRTVNVIDTPGLFDLATESEVTGKEIVKCISLAKDGIHAVLLVFSITSRFTKEEEAAIQKMKSFFSEKIVDYMIIVFTGGDAFEARGKTLKDYVSRGPEPLKNIIKLCKNRVMLFDNTTEDKTKKAKQVDDLLSLVDSVVADNGGRPFSNEIFDELKKGALRMMDQVKEVETRKGYSEQQISELKEQIHKSYEDQLKRVTEMIEQKLSDAIERLEKQLAEEQNARLEAENYAREARMKSDEEITKLREQLRRAQEESQEFRKLASNSVPSYERTIYLNFCRRYYELLFHIKACLFIGLTNLKTLFRSL</sequence>
<dbReference type="GO" id="GO:0005525">
    <property type="term" value="F:GTP binding"/>
    <property type="evidence" value="ECO:0007669"/>
    <property type="project" value="UniProtKB-KW"/>
</dbReference>
<organism evidence="6 7">
    <name type="scientific">Iris pallida</name>
    <name type="common">Sweet iris</name>
    <dbReference type="NCBI Taxonomy" id="29817"/>
    <lineage>
        <taxon>Eukaryota</taxon>
        <taxon>Viridiplantae</taxon>
        <taxon>Streptophyta</taxon>
        <taxon>Embryophyta</taxon>
        <taxon>Tracheophyta</taxon>
        <taxon>Spermatophyta</taxon>
        <taxon>Magnoliopsida</taxon>
        <taxon>Liliopsida</taxon>
        <taxon>Asparagales</taxon>
        <taxon>Iridaceae</taxon>
        <taxon>Iridoideae</taxon>
        <taxon>Irideae</taxon>
        <taxon>Iris</taxon>
    </lineage>
</organism>